<keyword evidence="2" id="KW-1185">Reference proteome</keyword>
<accession>A0A0C3PQL3</accession>
<reference evidence="1 2" key="1">
    <citation type="submission" date="2014-04" db="EMBL/GenBank/DDBJ databases">
        <authorList>
            <consortium name="DOE Joint Genome Institute"/>
            <person name="Kuo A."/>
            <person name="Girlanda M."/>
            <person name="Perotto S."/>
            <person name="Kohler A."/>
            <person name="Nagy L.G."/>
            <person name="Floudas D."/>
            <person name="Copeland A."/>
            <person name="Barry K.W."/>
            <person name="Cichocki N."/>
            <person name="Veneault-Fourrey C."/>
            <person name="LaButti K."/>
            <person name="Lindquist E.A."/>
            <person name="Lipzen A."/>
            <person name="Lundell T."/>
            <person name="Morin E."/>
            <person name="Murat C."/>
            <person name="Sun H."/>
            <person name="Tunlid A."/>
            <person name="Henrissat B."/>
            <person name="Grigoriev I.V."/>
            <person name="Hibbett D.S."/>
            <person name="Martin F."/>
            <person name="Nordberg H.P."/>
            <person name="Cantor M.N."/>
            <person name="Hua S.X."/>
        </authorList>
    </citation>
    <scope>NUCLEOTIDE SEQUENCE [LARGE SCALE GENOMIC DNA]</scope>
    <source>
        <strain evidence="1 2">MUT 4182</strain>
    </source>
</reference>
<dbReference type="HOGENOM" id="CLU_1086631_0_0_1"/>
<evidence type="ECO:0000313" key="1">
    <source>
        <dbReference type="EMBL" id="KIO16845.1"/>
    </source>
</evidence>
<reference evidence="2" key="2">
    <citation type="submission" date="2015-01" db="EMBL/GenBank/DDBJ databases">
        <title>Evolutionary Origins and Diversification of the Mycorrhizal Mutualists.</title>
        <authorList>
            <consortium name="DOE Joint Genome Institute"/>
            <consortium name="Mycorrhizal Genomics Consortium"/>
            <person name="Kohler A."/>
            <person name="Kuo A."/>
            <person name="Nagy L.G."/>
            <person name="Floudas D."/>
            <person name="Copeland A."/>
            <person name="Barry K.W."/>
            <person name="Cichocki N."/>
            <person name="Veneault-Fourrey C."/>
            <person name="LaButti K."/>
            <person name="Lindquist E.A."/>
            <person name="Lipzen A."/>
            <person name="Lundell T."/>
            <person name="Morin E."/>
            <person name="Murat C."/>
            <person name="Riley R."/>
            <person name="Ohm R."/>
            <person name="Sun H."/>
            <person name="Tunlid A."/>
            <person name="Henrissat B."/>
            <person name="Grigoriev I.V."/>
            <person name="Hibbett D.S."/>
            <person name="Martin F."/>
        </authorList>
    </citation>
    <scope>NUCLEOTIDE SEQUENCE [LARGE SCALE GENOMIC DNA]</scope>
    <source>
        <strain evidence="2">MUT 4182</strain>
    </source>
</reference>
<dbReference type="EMBL" id="KN823474">
    <property type="protein sequence ID" value="KIO16845.1"/>
    <property type="molecule type" value="Genomic_DNA"/>
</dbReference>
<dbReference type="OrthoDB" id="2269034at2759"/>
<protein>
    <recommendedName>
        <fullName evidence="3">F-box domain-containing protein</fullName>
    </recommendedName>
</protein>
<dbReference type="Proteomes" id="UP000054248">
    <property type="component" value="Unassembled WGS sequence"/>
</dbReference>
<sequence length="256" mass="29399">MAHETNDLDDFVAGKAKETFQYYWGETQSSPTSTGQDSLDAKIDALEKCRVAMMKGFDLEAIELRRMRNTWAALHRLPMETFIAILLQVVEDHDKNGGDEPFQLHNLASVCSHWRAVLLNYPEFWKALSPQFEPHFQRWTLERNPAGPLRLYYVPLLSMSRGARVEFLDLVVRHAGRWQRLVFEDTFDEDTCARLRQEMPRLTDILINNTIEDSPLPSPELFLSEGATLRYLSLTNAAAPWHSPRRRNSGASCCST</sequence>
<name>A0A0C3PQL3_9AGAM</name>
<evidence type="ECO:0000313" key="2">
    <source>
        <dbReference type="Proteomes" id="UP000054248"/>
    </source>
</evidence>
<dbReference type="AlphaFoldDB" id="A0A0C3PQL3"/>
<gene>
    <name evidence="1" type="ORF">M407DRAFT_12617</name>
</gene>
<organism evidence="1 2">
    <name type="scientific">Tulasnella calospora MUT 4182</name>
    <dbReference type="NCBI Taxonomy" id="1051891"/>
    <lineage>
        <taxon>Eukaryota</taxon>
        <taxon>Fungi</taxon>
        <taxon>Dikarya</taxon>
        <taxon>Basidiomycota</taxon>
        <taxon>Agaricomycotina</taxon>
        <taxon>Agaricomycetes</taxon>
        <taxon>Cantharellales</taxon>
        <taxon>Tulasnellaceae</taxon>
        <taxon>Tulasnella</taxon>
    </lineage>
</organism>
<dbReference type="SUPFAM" id="SSF81383">
    <property type="entry name" value="F-box domain"/>
    <property type="match status" value="1"/>
</dbReference>
<evidence type="ECO:0008006" key="3">
    <source>
        <dbReference type="Google" id="ProtNLM"/>
    </source>
</evidence>
<dbReference type="InterPro" id="IPR036047">
    <property type="entry name" value="F-box-like_dom_sf"/>
</dbReference>
<proteinExistence type="predicted"/>